<gene>
    <name evidence="7" type="ORF">BN4615_P6632</name>
</gene>
<evidence type="ECO:0000256" key="5">
    <source>
        <dbReference type="SAM" id="Phobius"/>
    </source>
</evidence>
<dbReference type="Gene3D" id="1.20.1250.20">
    <property type="entry name" value="MFS general substrate transporter like domains"/>
    <property type="match status" value="1"/>
</dbReference>
<dbReference type="SUPFAM" id="SSF103473">
    <property type="entry name" value="MFS general substrate transporter"/>
    <property type="match status" value="1"/>
</dbReference>
<keyword evidence="4 5" id="KW-0472">Membrane</keyword>
<evidence type="ECO:0000259" key="6">
    <source>
        <dbReference type="PROSITE" id="PS50850"/>
    </source>
</evidence>
<evidence type="ECO:0000256" key="4">
    <source>
        <dbReference type="ARBA" id="ARBA00023136"/>
    </source>
</evidence>
<dbReference type="PROSITE" id="PS50850">
    <property type="entry name" value="MFS"/>
    <property type="match status" value="1"/>
</dbReference>
<dbReference type="RefSeq" id="WP_225265899.1">
    <property type="nucleotide sequence ID" value="NZ_CP084058.1"/>
</dbReference>
<evidence type="ECO:0000256" key="2">
    <source>
        <dbReference type="ARBA" id="ARBA00022692"/>
    </source>
</evidence>
<feature type="transmembrane region" description="Helical" evidence="5">
    <location>
        <begin position="18"/>
        <end position="38"/>
    </location>
</feature>
<protein>
    <recommendedName>
        <fullName evidence="6">Major facilitator superfamily (MFS) profile domain-containing protein</fullName>
    </recommendedName>
</protein>
<dbReference type="PANTHER" id="PTHR23528:SF1">
    <property type="entry name" value="MAJOR FACILITATOR SUPERFAMILY (MFS) PROFILE DOMAIN-CONTAINING PROTEIN"/>
    <property type="match status" value="1"/>
</dbReference>
<dbReference type="InterPro" id="IPR005829">
    <property type="entry name" value="Sugar_transporter_CS"/>
</dbReference>
<dbReference type="PANTHER" id="PTHR23528">
    <property type="match status" value="1"/>
</dbReference>
<dbReference type="InterPro" id="IPR011701">
    <property type="entry name" value="MFS"/>
</dbReference>
<dbReference type="EMBL" id="LT559118">
    <property type="protein sequence ID" value="SBO97116.1"/>
    <property type="molecule type" value="Genomic_DNA"/>
</dbReference>
<feature type="transmembrane region" description="Helical" evidence="5">
    <location>
        <begin position="50"/>
        <end position="68"/>
    </location>
</feature>
<organism evidence="7">
    <name type="scientific">Nonomuraea gerenzanensis</name>
    <dbReference type="NCBI Taxonomy" id="93944"/>
    <lineage>
        <taxon>Bacteria</taxon>
        <taxon>Bacillati</taxon>
        <taxon>Actinomycetota</taxon>
        <taxon>Actinomycetes</taxon>
        <taxon>Streptosporangiales</taxon>
        <taxon>Streptosporangiaceae</taxon>
        <taxon>Nonomuraea</taxon>
    </lineage>
</organism>
<dbReference type="GO" id="GO:0022857">
    <property type="term" value="F:transmembrane transporter activity"/>
    <property type="evidence" value="ECO:0007669"/>
    <property type="project" value="InterPro"/>
</dbReference>
<evidence type="ECO:0000256" key="3">
    <source>
        <dbReference type="ARBA" id="ARBA00022989"/>
    </source>
</evidence>
<sequence>MMQSYIQPALSTAEATRLIPAMSLAVLPGILIAMLVTGRLSDRIGRRKPSVIGASALFAVPMLVPLLWPTLTSSFVQNVIAGLAAGCYLAVDRALLIDMLPTSGPRAVTSASAA</sequence>
<evidence type="ECO:0000313" key="7">
    <source>
        <dbReference type="EMBL" id="SBO97116.1"/>
    </source>
</evidence>
<evidence type="ECO:0000256" key="1">
    <source>
        <dbReference type="ARBA" id="ARBA00004651"/>
    </source>
</evidence>
<reference evidence="7" key="1">
    <citation type="submission" date="2016-04" db="EMBL/GenBank/DDBJ databases">
        <authorList>
            <person name="Evans L.H."/>
            <person name="Alamgir A."/>
            <person name="Owens N."/>
            <person name="Weber N.D."/>
            <person name="Virtaneva K."/>
            <person name="Barbian K."/>
            <person name="Babar A."/>
            <person name="Rosenke K."/>
        </authorList>
    </citation>
    <scope>NUCLEOTIDE SEQUENCE</scope>
    <source>
        <strain evidence="7">Nono1</strain>
    </source>
</reference>
<dbReference type="GO" id="GO:0005886">
    <property type="term" value="C:plasma membrane"/>
    <property type="evidence" value="ECO:0007669"/>
    <property type="project" value="UniProtKB-SubCell"/>
</dbReference>
<keyword evidence="2 5" id="KW-0812">Transmembrane</keyword>
<dbReference type="InterPro" id="IPR036259">
    <property type="entry name" value="MFS_trans_sf"/>
</dbReference>
<feature type="transmembrane region" description="Helical" evidence="5">
    <location>
        <begin position="74"/>
        <end position="91"/>
    </location>
</feature>
<proteinExistence type="predicted"/>
<comment type="subcellular location">
    <subcellularLocation>
        <location evidence="1">Cell membrane</location>
        <topology evidence="1">Multi-pass membrane protein</topology>
    </subcellularLocation>
</comment>
<name>A0A1M4EEH4_9ACTN</name>
<keyword evidence="3 5" id="KW-1133">Transmembrane helix</keyword>
<dbReference type="PROSITE" id="PS00216">
    <property type="entry name" value="SUGAR_TRANSPORT_1"/>
    <property type="match status" value="1"/>
</dbReference>
<feature type="domain" description="Major facilitator superfamily (MFS) profile" evidence="6">
    <location>
        <begin position="1"/>
        <end position="114"/>
    </location>
</feature>
<accession>A0A1M4EEH4</accession>
<dbReference type="AlphaFoldDB" id="A0A1M4EEH4"/>
<dbReference type="InterPro" id="IPR020846">
    <property type="entry name" value="MFS_dom"/>
</dbReference>
<dbReference type="Pfam" id="PF07690">
    <property type="entry name" value="MFS_1"/>
    <property type="match status" value="1"/>
</dbReference>